<reference evidence="2" key="2">
    <citation type="submission" date="2020-05" db="EMBL/GenBank/DDBJ databases">
        <authorList>
            <person name="Kim H.-S."/>
            <person name="Proctor R.H."/>
            <person name="Brown D.W."/>
        </authorList>
    </citation>
    <scope>NUCLEOTIDE SEQUENCE</scope>
    <source>
        <strain evidence="2">NRRL 45417</strain>
    </source>
</reference>
<gene>
    <name evidence="2" type="ORF">FGADI_524</name>
</gene>
<dbReference type="EMBL" id="JABFAI010000009">
    <property type="protein sequence ID" value="KAF4961009.1"/>
    <property type="molecule type" value="Genomic_DNA"/>
</dbReference>
<feature type="region of interest" description="Disordered" evidence="1">
    <location>
        <begin position="67"/>
        <end position="93"/>
    </location>
</feature>
<dbReference type="OrthoDB" id="409136at2759"/>
<dbReference type="AlphaFoldDB" id="A0A8H4X4T0"/>
<name>A0A8H4X4T0_9HYPO</name>
<evidence type="ECO:0000256" key="1">
    <source>
        <dbReference type="SAM" id="MobiDB-lite"/>
    </source>
</evidence>
<feature type="compositionally biased region" description="Polar residues" evidence="1">
    <location>
        <begin position="251"/>
        <end position="262"/>
    </location>
</feature>
<protein>
    <submittedName>
        <fullName evidence="2">Uncharacterized protein</fullName>
    </submittedName>
</protein>
<evidence type="ECO:0000313" key="3">
    <source>
        <dbReference type="Proteomes" id="UP000604273"/>
    </source>
</evidence>
<organism evidence="2 3">
    <name type="scientific">Fusarium gaditjirri</name>
    <dbReference type="NCBI Taxonomy" id="282569"/>
    <lineage>
        <taxon>Eukaryota</taxon>
        <taxon>Fungi</taxon>
        <taxon>Dikarya</taxon>
        <taxon>Ascomycota</taxon>
        <taxon>Pezizomycotina</taxon>
        <taxon>Sordariomycetes</taxon>
        <taxon>Hypocreomycetidae</taxon>
        <taxon>Hypocreales</taxon>
        <taxon>Nectriaceae</taxon>
        <taxon>Fusarium</taxon>
        <taxon>Fusarium nisikadoi species complex</taxon>
    </lineage>
</organism>
<proteinExistence type="predicted"/>
<evidence type="ECO:0000313" key="2">
    <source>
        <dbReference type="EMBL" id="KAF4961009.1"/>
    </source>
</evidence>
<feature type="region of interest" description="Disordered" evidence="1">
    <location>
        <begin position="227"/>
        <end position="262"/>
    </location>
</feature>
<dbReference type="Proteomes" id="UP000604273">
    <property type="component" value="Unassembled WGS sequence"/>
</dbReference>
<accession>A0A8H4X4T0</accession>
<sequence>MMEDLATDIHGFITQHNAMRGQRHARDAIPAMVPSYYAPSLMISETDNNDTPTQSISMSTASSSTFMSSCFDRPTPQTSSVYTEPPPVATVPQSQPYATPSLLTCEFLGFGDCNFVFDLNDESRWISHIADFHLRNIFPTVCICWFCDCTFRASSQNQADAEACYRKRMHHIAKHFRNGLSGWQMRPDFFLLDHLYQNRLVDEEMYQRARAYHEASQVQIQNLYPAGWRPDRHSQDPAVVEASRSRHRGSSTRNRASQGYYR</sequence>
<comment type="caution">
    <text evidence="2">The sequence shown here is derived from an EMBL/GenBank/DDBJ whole genome shotgun (WGS) entry which is preliminary data.</text>
</comment>
<reference evidence="2" key="1">
    <citation type="journal article" date="2020" name="BMC Genomics">
        <title>Correction to: Identification and distribution of gene clusters required for synthesis of sphingolipid metabolism inhibitors in diverse species of the filamentous fungus Fusarium.</title>
        <authorList>
            <person name="Kim H.S."/>
            <person name="Lohmar J.M."/>
            <person name="Busman M."/>
            <person name="Brown D.W."/>
            <person name="Naumann T.A."/>
            <person name="Divon H.H."/>
            <person name="Lysoe E."/>
            <person name="Uhlig S."/>
            <person name="Proctor R.H."/>
        </authorList>
    </citation>
    <scope>NUCLEOTIDE SEQUENCE</scope>
    <source>
        <strain evidence="2">NRRL 45417</strain>
    </source>
</reference>
<keyword evidence="3" id="KW-1185">Reference proteome</keyword>